<feature type="region of interest" description="Disordered" evidence="1">
    <location>
        <begin position="151"/>
        <end position="202"/>
    </location>
</feature>
<proteinExistence type="predicted"/>
<evidence type="ECO:0000313" key="3">
    <source>
        <dbReference type="Proteomes" id="UP001153737"/>
    </source>
</evidence>
<dbReference type="AlphaFoldDB" id="A0A9N9X0D4"/>
<feature type="region of interest" description="Disordered" evidence="1">
    <location>
        <begin position="1"/>
        <end position="129"/>
    </location>
</feature>
<evidence type="ECO:0000313" key="2">
    <source>
        <dbReference type="EMBL" id="CAG9819202.1"/>
    </source>
</evidence>
<evidence type="ECO:0000256" key="1">
    <source>
        <dbReference type="SAM" id="MobiDB-lite"/>
    </source>
</evidence>
<keyword evidence="3" id="KW-1185">Reference proteome</keyword>
<feature type="compositionally biased region" description="Acidic residues" evidence="1">
    <location>
        <begin position="180"/>
        <end position="189"/>
    </location>
</feature>
<feature type="compositionally biased region" description="Low complexity" evidence="1">
    <location>
        <begin position="78"/>
        <end position="106"/>
    </location>
</feature>
<protein>
    <submittedName>
        <fullName evidence="2">Uncharacterized protein</fullName>
    </submittedName>
</protein>
<dbReference type="EMBL" id="OU896708">
    <property type="protein sequence ID" value="CAG9819202.1"/>
    <property type="molecule type" value="Genomic_DNA"/>
</dbReference>
<accession>A0A9N9X0D4</accession>
<gene>
    <name evidence="2" type="ORF">PHAECO_LOCUS6268</name>
</gene>
<dbReference type="OrthoDB" id="6738542at2759"/>
<name>A0A9N9X0D4_PHACE</name>
<dbReference type="Proteomes" id="UP001153737">
    <property type="component" value="Chromosome 2"/>
</dbReference>
<feature type="compositionally biased region" description="Basic and acidic residues" evidence="1">
    <location>
        <begin position="151"/>
        <end position="171"/>
    </location>
</feature>
<organism evidence="2 3">
    <name type="scientific">Phaedon cochleariae</name>
    <name type="common">Mustard beetle</name>
    <dbReference type="NCBI Taxonomy" id="80249"/>
    <lineage>
        <taxon>Eukaryota</taxon>
        <taxon>Metazoa</taxon>
        <taxon>Ecdysozoa</taxon>
        <taxon>Arthropoda</taxon>
        <taxon>Hexapoda</taxon>
        <taxon>Insecta</taxon>
        <taxon>Pterygota</taxon>
        <taxon>Neoptera</taxon>
        <taxon>Endopterygota</taxon>
        <taxon>Coleoptera</taxon>
        <taxon>Polyphaga</taxon>
        <taxon>Cucujiformia</taxon>
        <taxon>Chrysomeloidea</taxon>
        <taxon>Chrysomelidae</taxon>
        <taxon>Chrysomelinae</taxon>
        <taxon>Chrysomelini</taxon>
        <taxon>Phaedon</taxon>
    </lineage>
</organism>
<reference evidence="2" key="1">
    <citation type="submission" date="2022-01" db="EMBL/GenBank/DDBJ databases">
        <authorList>
            <person name="King R."/>
        </authorList>
    </citation>
    <scope>NUCLEOTIDE SEQUENCE</scope>
</reference>
<sequence>MNRSWNSSNSPGFVYFNQTPTKNPADTTEFLSFGDNSTPSPKLNHRFSPSNYGSPQFHSSPRKFNLRNTYRHSGGNQGNRSFNNRNSSNNSYSPNNSFNNSNNRNSRGNHKYRNVNYNNSKSISEDGKSDISHYYDYTCTLDPWADLQKELDKRREEEEAKQLSLAEDKQQDNSASSSSEESDSEESEESPAISSMAEDETT</sequence>
<feature type="compositionally biased region" description="Polar residues" evidence="1">
    <location>
        <begin position="1"/>
        <end position="59"/>
    </location>
</feature>
<reference evidence="2" key="2">
    <citation type="submission" date="2022-10" db="EMBL/GenBank/DDBJ databases">
        <authorList>
            <consortium name="ENA_rothamsted_submissions"/>
            <consortium name="culmorum"/>
            <person name="King R."/>
        </authorList>
    </citation>
    <scope>NUCLEOTIDE SEQUENCE</scope>
</reference>